<comment type="subunit">
    <text evidence="12">Homodimer.</text>
</comment>
<evidence type="ECO:0000256" key="6">
    <source>
        <dbReference type="ARBA" id="ARBA00022741"/>
    </source>
</evidence>
<evidence type="ECO:0000256" key="11">
    <source>
        <dbReference type="ARBA" id="ARBA00023277"/>
    </source>
</evidence>
<dbReference type="GO" id="GO:0005829">
    <property type="term" value="C:cytosol"/>
    <property type="evidence" value="ECO:0007669"/>
    <property type="project" value="TreeGrafter"/>
</dbReference>
<evidence type="ECO:0000259" key="13">
    <source>
        <dbReference type="Pfam" id="PF00294"/>
    </source>
</evidence>
<feature type="binding site" evidence="12">
    <location>
        <begin position="11"/>
        <end position="13"/>
    </location>
    <ligand>
        <name>substrate</name>
    </ligand>
</feature>
<dbReference type="PROSITE" id="PS00584">
    <property type="entry name" value="PFKB_KINASES_2"/>
    <property type="match status" value="1"/>
</dbReference>
<keyword evidence="4 12" id="KW-0808">Transferase</keyword>
<dbReference type="GO" id="GO:0046872">
    <property type="term" value="F:metal ion binding"/>
    <property type="evidence" value="ECO:0007669"/>
    <property type="project" value="UniProtKB-KW"/>
</dbReference>
<dbReference type="GO" id="GO:0019303">
    <property type="term" value="P:D-ribose catabolic process"/>
    <property type="evidence" value="ECO:0007669"/>
    <property type="project" value="UniProtKB-UniRule"/>
</dbReference>
<dbReference type="AlphaFoldDB" id="A0A512N3A8"/>
<dbReference type="EC" id="2.7.1.15" evidence="2 12"/>
<evidence type="ECO:0000256" key="8">
    <source>
        <dbReference type="ARBA" id="ARBA00022840"/>
    </source>
</evidence>
<evidence type="ECO:0000313" key="14">
    <source>
        <dbReference type="EMBL" id="GEP53465.1"/>
    </source>
</evidence>
<evidence type="ECO:0000256" key="9">
    <source>
        <dbReference type="ARBA" id="ARBA00022842"/>
    </source>
</evidence>
<dbReference type="UniPathway" id="UPA00916">
    <property type="reaction ID" value="UER00889"/>
</dbReference>
<comment type="cofactor">
    <cofactor evidence="12">
        <name>Mg(2+)</name>
        <dbReference type="ChEBI" id="CHEBI:18420"/>
    </cofactor>
    <text evidence="12">Requires a divalent cation, most likely magnesium in vivo, as an electrophilic catalyst to aid phosphoryl group transfer. It is the chelate of the metal and the nucleotide that is the actual substrate.</text>
</comment>
<feature type="binding site" evidence="12">
    <location>
        <position position="251"/>
    </location>
    <ligand>
        <name>substrate</name>
    </ligand>
</feature>
<comment type="similarity">
    <text evidence="12">Belongs to the carbohydrate kinase PfkB family. Ribokinase subfamily.</text>
</comment>
<keyword evidence="9 12" id="KW-0460">Magnesium</keyword>
<dbReference type="InterPro" id="IPR029056">
    <property type="entry name" value="Ribokinase-like"/>
</dbReference>
<comment type="catalytic activity">
    <reaction evidence="12">
        <text>D-ribose + ATP = D-ribose 5-phosphate + ADP + H(+)</text>
        <dbReference type="Rhea" id="RHEA:13697"/>
        <dbReference type="ChEBI" id="CHEBI:15378"/>
        <dbReference type="ChEBI" id="CHEBI:30616"/>
        <dbReference type="ChEBI" id="CHEBI:47013"/>
        <dbReference type="ChEBI" id="CHEBI:78346"/>
        <dbReference type="ChEBI" id="CHEBI:456216"/>
        <dbReference type="EC" id="2.7.1.15"/>
    </reaction>
</comment>
<evidence type="ECO:0000256" key="5">
    <source>
        <dbReference type="ARBA" id="ARBA00022723"/>
    </source>
</evidence>
<accession>A0A512N3A8</accession>
<evidence type="ECO:0000313" key="15">
    <source>
        <dbReference type="Proteomes" id="UP000321058"/>
    </source>
</evidence>
<dbReference type="GO" id="GO:0005524">
    <property type="term" value="F:ATP binding"/>
    <property type="evidence" value="ECO:0007669"/>
    <property type="project" value="UniProtKB-UniRule"/>
</dbReference>
<comment type="subcellular location">
    <subcellularLocation>
        <location evidence="12">Cytoplasm</location>
    </subcellularLocation>
</comment>
<gene>
    <name evidence="14" type="primary">rbsK_1</name>
    <name evidence="12" type="synonym">rbsK</name>
    <name evidence="14" type="ORF">RSO01_06310</name>
</gene>
<dbReference type="InterPro" id="IPR002139">
    <property type="entry name" value="Ribo/fructo_kinase"/>
</dbReference>
<feature type="binding site" evidence="12">
    <location>
        <position position="286"/>
    </location>
    <ligand>
        <name>K(+)</name>
        <dbReference type="ChEBI" id="CHEBI:29103"/>
    </ligand>
</feature>
<keyword evidence="11 12" id="KW-0119">Carbohydrate metabolism</keyword>
<feature type="binding site" evidence="12">
    <location>
        <begin position="250"/>
        <end position="251"/>
    </location>
    <ligand>
        <name>ATP</name>
        <dbReference type="ChEBI" id="CHEBI:30616"/>
    </ligand>
</feature>
<feature type="binding site" evidence="12">
    <location>
        <begin position="39"/>
        <end position="43"/>
    </location>
    <ligand>
        <name>substrate</name>
    </ligand>
</feature>
<dbReference type="RefSeq" id="WP_147146134.1">
    <property type="nucleotide sequence ID" value="NZ_BKAJ01000011.1"/>
</dbReference>
<protein>
    <recommendedName>
        <fullName evidence="3 12">Ribokinase</fullName>
        <shortName evidence="12">RK</shortName>
        <ecNumber evidence="2 12">2.7.1.15</ecNumber>
    </recommendedName>
</protein>
<dbReference type="PANTHER" id="PTHR10584">
    <property type="entry name" value="SUGAR KINASE"/>
    <property type="match status" value="1"/>
</dbReference>
<evidence type="ECO:0000256" key="3">
    <source>
        <dbReference type="ARBA" id="ARBA00016943"/>
    </source>
</evidence>
<comment type="caution">
    <text evidence="12">Lacks conserved residue(s) required for the propagation of feature annotation.</text>
</comment>
<evidence type="ECO:0000256" key="4">
    <source>
        <dbReference type="ARBA" id="ARBA00022679"/>
    </source>
</evidence>
<feature type="binding site" evidence="12">
    <location>
        <position position="245"/>
    </location>
    <ligand>
        <name>K(+)</name>
        <dbReference type="ChEBI" id="CHEBI:29103"/>
    </ligand>
</feature>
<evidence type="ECO:0000256" key="1">
    <source>
        <dbReference type="ARBA" id="ARBA00005380"/>
    </source>
</evidence>
<evidence type="ECO:0000256" key="2">
    <source>
        <dbReference type="ARBA" id="ARBA00012035"/>
    </source>
</evidence>
<dbReference type="PRINTS" id="PR00990">
    <property type="entry name" value="RIBOKINASE"/>
</dbReference>
<dbReference type="InterPro" id="IPR011877">
    <property type="entry name" value="Ribokinase"/>
</dbReference>
<sequence>MSRVVVCGSLNMDVVVQSARRPATGETLLGATVSFLPGGKGLNQAVAAARLGVPTAMIGAVGNDAFANSLRGFLADSDIDSSGVREIDGPATGVAIIQVAAKDNAITVASGANLHFSRRMVRQEPQADEVWVAQFETPLAETQAILRRARTAGARTVLNLAPFLAFPDNLLKQVDVAVLNEIELAQATRAALRSTSALRQVVAACQKVRAKGARTVVATLGASGAVVVTADGAASVPAFKAKVVDTTGAGDCFVGALAACMAKGATPVDAARYASAAASCSVERLGAAPSMPTAREVSARLARG</sequence>
<comment type="similarity">
    <text evidence="1">Belongs to the carbohydrate kinase pfkB family.</text>
</comment>
<evidence type="ECO:0000256" key="12">
    <source>
        <dbReference type="HAMAP-Rule" id="MF_01987"/>
    </source>
</evidence>
<feature type="domain" description="Carbohydrate kinase PfkB" evidence="13">
    <location>
        <begin position="1"/>
        <end position="293"/>
    </location>
</feature>
<keyword evidence="7 12" id="KW-0418">Kinase</keyword>
<dbReference type="HAMAP" id="MF_01987">
    <property type="entry name" value="Ribokinase"/>
    <property type="match status" value="1"/>
</dbReference>
<name>A0A512N3A8_9HYPH</name>
<dbReference type="SUPFAM" id="SSF53613">
    <property type="entry name" value="Ribokinase-like"/>
    <property type="match status" value="1"/>
</dbReference>
<dbReference type="InterPro" id="IPR011611">
    <property type="entry name" value="PfkB_dom"/>
</dbReference>
<feature type="binding site" evidence="12">
    <location>
        <position position="247"/>
    </location>
    <ligand>
        <name>K(+)</name>
        <dbReference type="ChEBI" id="CHEBI:29103"/>
    </ligand>
</feature>
<dbReference type="EMBL" id="BKAJ01000011">
    <property type="protein sequence ID" value="GEP53465.1"/>
    <property type="molecule type" value="Genomic_DNA"/>
</dbReference>
<organism evidence="14 15">
    <name type="scientific">Reyranella soli</name>
    <dbReference type="NCBI Taxonomy" id="1230389"/>
    <lineage>
        <taxon>Bacteria</taxon>
        <taxon>Pseudomonadati</taxon>
        <taxon>Pseudomonadota</taxon>
        <taxon>Alphaproteobacteria</taxon>
        <taxon>Hyphomicrobiales</taxon>
        <taxon>Reyranellaceae</taxon>
        <taxon>Reyranella</taxon>
    </lineage>
</organism>
<comment type="function">
    <text evidence="12">Catalyzes the phosphorylation of ribose at O-5 in a reaction requiring ATP and magnesium. The resulting D-ribose-5-phosphate can then be used either for sythesis of nucleotides, histidine, and tryptophan, or as a component of the pentose phosphate pathway.</text>
</comment>
<keyword evidence="5 12" id="KW-0479">Metal-binding</keyword>
<dbReference type="CDD" id="cd01174">
    <property type="entry name" value="ribokinase"/>
    <property type="match status" value="1"/>
</dbReference>
<dbReference type="PANTHER" id="PTHR10584:SF166">
    <property type="entry name" value="RIBOKINASE"/>
    <property type="match status" value="1"/>
</dbReference>
<dbReference type="OrthoDB" id="9792663at2"/>
<keyword evidence="8 12" id="KW-0067">ATP-binding</keyword>
<feature type="binding site" evidence="12">
    <location>
        <begin position="219"/>
        <end position="224"/>
    </location>
    <ligand>
        <name>ATP</name>
        <dbReference type="ChEBI" id="CHEBI:30616"/>
    </ligand>
</feature>
<dbReference type="Pfam" id="PF00294">
    <property type="entry name" value="PfkB"/>
    <property type="match status" value="1"/>
</dbReference>
<keyword evidence="12" id="KW-0963">Cytoplasm</keyword>
<comment type="pathway">
    <text evidence="12">Carbohydrate metabolism; D-ribose degradation; D-ribose 5-phosphate from beta-D-ribopyranose: step 2/2.</text>
</comment>
<feature type="binding site" evidence="12">
    <location>
        <position position="136"/>
    </location>
    <ligand>
        <name>substrate</name>
    </ligand>
</feature>
<dbReference type="Proteomes" id="UP000321058">
    <property type="component" value="Unassembled WGS sequence"/>
</dbReference>
<evidence type="ECO:0000256" key="10">
    <source>
        <dbReference type="ARBA" id="ARBA00022958"/>
    </source>
</evidence>
<comment type="caution">
    <text evidence="14">The sequence shown here is derived from an EMBL/GenBank/DDBJ whole genome shotgun (WGS) entry which is preliminary data.</text>
</comment>
<feature type="binding site" evidence="12">
    <location>
        <position position="290"/>
    </location>
    <ligand>
        <name>K(+)</name>
        <dbReference type="ChEBI" id="CHEBI:29103"/>
    </ligand>
</feature>
<feature type="binding site" evidence="12">
    <location>
        <position position="180"/>
    </location>
    <ligand>
        <name>ATP</name>
        <dbReference type="ChEBI" id="CHEBI:30616"/>
    </ligand>
</feature>
<keyword evidence="15" id="KW-1185">Reference proteome</keyword>
<proteinExistence type="inferred from homology"/>
<comment type="activity regulation">
    <text evidence="12">Activated by a monovalent cation that binds near, but not in, the active site. The most likely occupant of the site in vivo is potassium. Ion binding induces a conformational change that may alter substrate affinity.</text>
</comment>
<keyword evidence="10 12" id="KW-0630">Potassium</keyword>
<keyword evidence="6 12" id="KW-0547">Nucleotide-binding</keyword>
<reference evidence="14 15" key="1">
    <citation type="submission" date="2019-07" db="EMBL/GenBank/DDBJ databases">
        <title>Whole genome shotgun sequence of Reyranella soli NBRC 108950.</title>
        <authorList>
            <person name="Hosoyama A."/>
            <person name="Uohara A."/>
            <person name="Ohji S."/>
            <person name="Ichikawa N."/>
        </authorList>
    </citation>
    <scope>NUCLEOTIDE SEQUENCE [LARGE SCALE GENOMIC DNA]</scope>
    <source>
        <strain evidence="14 15">NBRC 108950</strain>
    </source>
</reference>
<dbReference type="InterPro" id="IPR002173">
    <property type="entry name" value="Carboh/pur_kinase_PfkB_CS"/>
</dbReference>
<evidence type="ECO:0000256" key="7">
    <source>
        <dbReference type="ARBA" id="ARBA00022777"/>
    </source>
</evidence>
<dbReference type="GO" id="GO:0004747">
    <property type="term" value="F:ribokinase activity"/>
    <property type="evidence" value="ECO:0007669"/>
    <property type="project" value="UniProtKB-UniRule"/>
</dbReference>
<feature type="active site" description="Proton acceptor" evidence="12">
    <location>
        <position position="251"/>
    </location>
</feature>
<dbReference type="Gene3D" id="3.40.1190.20">
    <property type="match status" value="1"/>
</dbReference>
<feature type="binding site" evidence="12">
    <location>
        <position position="284"/>
    </location>
    <ligand>
        <name>K(+)</name>
        <dbReference type="ChEBI" id="CHEBI:29103"/>
    </ligand>
</feature>
<feature type="binding site" evidence="12">
    <location>
        <position position="281"/>
    </location>
    <ligand>
        <name>K(+)</name>
        <dbReference type="ChEBI" id="CHEBI:29103"/>
    </ligand>
</feature>